<evidence type="ECO:0000256" key="3">
    <source>
        <dbReference type="ARBA" id="ARBA00022448"/>
    </source>
</evidence>
<dbReference type="Gene3D" id="1.10.3720.10">
    <property type="entry name" value="MetI-like"/>
    <property type="match status" value="1"/>
</dbReference>
<feature type="transmembrane region" description="Helical" evidence="9">
    <location>
        <begin position="93"/>
        <end position="118"/>
    </location>
</feature>
<dbReference type="InterPro" id="IPR000515">
    <property type="entry name" value="MetI-like"/>
</dbReference>
<evidence type="ECO:0000256" key="5">
    <source>
        <dbReference type="ARBA" id="ARBA00022692"/>
    </source>
</evidence>
<evidence type="ECO:0000256" key="4">
    <source>
        <dbReference type="ARBA" id="ARBA00022475"/>
    </source>
</evidence>
<dbReference type="InterPro" id="IPR035906">
    <property type="entry name" value="MetI-like_sf"/>
</dbReference>
<keyword evidence="5 9" id="KW-0812">Transmembrane</keyword>
<evidence type="ECO:0000313" key="12">
    <source>
        <dbReference type="Proteomes" id="UP000034491"/>
    </source>
</evidence>
<evidence type="ECO:0000256" key="6">
    <source>
        <dbReference type="ARBA" id="ARBA00022970"/>
    </source>
</evidence>
<sequence>MSNSASFFTDFQFSDLMFLGEAAGRTLGISIVSITIGTILGCVFGWALQASRWFAQATIGTILDVFRSVPLIIQLILFYNFFPIIGWKMGPFAAGAFVLSIYTAALVANVVRGGIDAVGTPMRRAARSLGMSYWQDLRYVVWPIGLRAVFPSWVGVALSVIKDSALVSVLGYLELLRASQILITRTQEPFIILACAGAFYFALSYPLSKYSKKLEEGWAS</sequence>
<feature type="transmembrane region" description="Helical" evidence="9">
    <location>
        <begin position="69"/>
        <end position="87"/>
    </location>
</feature>
<comment type="caution">
    <text evidence="11">The sequence shown here is derived from an EMBL/GenBank/DDBJ whole genome shotgun (WGS) entry which is preliminary data.</text>
</comment>
<dbReference type="Proteomes" id="UP000034491">
    <property type="component" value="Unassembled WGS sequence"/>
</dbReference>
<dbReference type="InterPro" id="IPR010065">
    <property type="entry name" value="AA_ABC_transptr_permease_3TM"/>
</dbReference>
<keyword evidence="6" id="KW-0029">Amino-acid transport</keyword>
<dbReference type="PANTHER" id="PTHR30614:SF0">
    <property type="entry name" value="L-CYSTINE TRANSPORT SYSTEM PERMEASE PROTEIN TCYL"/>
    <property type="match status" value="1"/>
</dbReference>
<dbReference type="GO" id="GO:0043190">
    <property type="term" value="C:ATP-binding cassette (ABC) transporter complex"/>
    <property type="evidence" value="ECO:0007669"/>
    <property type="project" value="InterPro"/>
</dbReference>
<dbReference type="STRING" id="1549748.WH95_00815"/>
<evidence type="ECO:0000313" key="11">
    <source>
        <dbReference type="EMBL" id="KKJ78663.1"/>
    </source>
</evidence>
<keyword evidence="4" id="KW-1003">Cell membrane</keyword>
<dbReference type="AlphaFoldDB" id="A0A0M2RGI8"/>
<name>A0A0M2RGI8_9PROT</name>
<feature type="transmembrane region" description="Helical" evidence="9">
    <location>
        <begin position="27"/>
        <end position="48"/>
    </location>
</feature>
<feature type="domain" description="ABC transmembrane type-1" evidence="10">
    <location>
        <begin position="23"/>
        <end position="211"/>
    </location>
</feature>
<feature type="transmembrane region" description="Helical" evidence="9">
    <location>
        <begin position="139"/>
        <end position="161"/>
    </location>
</feature>
<evidence type="ECO:0000256" key="7">
    <source>
        <dbReference type="ARBA" id="ARBA00022989"/>
    </source>
</evidence>
<accession>A0A0M2RGI8</accession>
<dbReference type="GO" id="GO:0015184">
    <property type="term" value="F:L-cystine transmembrane transporter activity"/>
    <property type="evidence" value="ECO:0007669"/>
    <property type="project" value="TreeGrafter"/>
</dbReference>
<dbReference type="NCBIfam" id="TIGR01726">
    <property type="entry name" value="HEQRo_perm_3TM"/>
    <property type="match status" value="1"/>
</dbReference>
<protein>
    <submittedName>
        <fullName evidence="11">Amino acid ABC transporter</fullName>
    </submittedName>
</protein>
<gene>
    <name evidence="11" type="ORF">WH95_00815</name>
</gene>
<dbReference type="PANTHER" id="PTHR30614">
    <property type="entry name" value="MEMBRANE COMPONENT OF AMINO ACID ABC TRANSPORTER"/>
    <property type="match status" value="1"/>
</dbReference>
<dbReference type="CDD" id="cd06261">
    <property type="entry name" value="TM_PBP2"/>
    <property type="match status" value="1"/>
</dbReference>
<keyword evidence="8 9" id="KW-0472">Membrane</keyword>
<organism evidence="11 12">
    <name type="scientific">Kiloniella litopenaei</name>
    <dbReference type="NCBI Taxonomy" id="1549748"/>
    <lineage>
        <taxon>Bacteria</taxon>
        <taxon>Pseudomonadati</taxon>
        <taxon>Pseudomonadota</taxon>
        <taxon>Alphaproteobacteria</taxon>
        <taxon>Rhodospirillales</taxon>
        <taxon>Kiloniellaceae</taxon>
        <taxon>Kiloniella</taxon>
    </lineage>
</organism>
<keyword evidence="7 9" id="KW-1133">Transmembrane helix</keyword>
<feature type="transmembrane region" description="Helical" evidence="9">
    <location>
        <begin position="181"/>
        <end position="203"/>
    </location>
</feature>
<proteinExistence type="inferred from homology"/>
<dbReference type="InterPro" id="IPR043429">
    <property type="entry name" value="ArtM/GltK/GlnP/TcyL/YhdX-like"/>
</dbReference>
<evidence type="ECO:0000256" key="9">
    <source>
        <dbReference type="RuleBase" id="RU363032"/>
    </source>
</evidence>
<dbReference type="SUPFAM" id="SSF161098">
    <property type="entry name" value="MetI-like"/>
    <property type="match status" value="1"/>
</dbReference>
<keyword evidence="3 9" id="KW-0813">Transport</keyword>
<comment type="similarity">
    <text evidence="2">Belongs to the binding-protein-dependent transport system permease family. HisMQ subfamily.</text>
</comment>
<dbReference type="PROSITE" id="PS50928">
    <property type="entry name" value="ABC_TM1"/>
    <property type="match status" value="1"/>
</dbReference>
<dbReference type="PATRIC" id="fig|1549748.8.peg.170"/>
<keyword evidence="12" id="KW-1185">Reference proteome</keyword>
<dbReference type="EMBL" id="LANI01000001">
    <property type="protein sequence ID" value="KKJ78663.1"/>
    <property type="molecule type" value="Genomic_DNA"/>
</dbReference>
<evidence type="ECO:0000256" key="8">
    <source>
        <dbReference type="ARBA" id="ARBA00023136"/>
    </source>
</evidence>
<evidence type="ECO:0000259" key="10">
    <source>
        <dbReference type="PROSITE" id="PS50928"/>
    </source>
</evidence>
<evidence type="ECO:0000256" key="2">
    <source>
        <dbReference type="ARBA" id="ARBA00010072"/>
    </source>
</evidence>
<dbReference type="OrthoDB" id="9814902at2"/>
<dbReference type="Pfam" id="PF00528">
    <property type="entry name" value="BPD_transp_1"/>
    <property type="match status" value="1"/>
</dbReference>
<dbReference type="RefSeq" id="WP_046501700.1">
    <property type="nucleotide sequence ID" value="NZ_LANI01000001.1"/>
</dbReference>
<reference evidence="11 12" key="1">
    <citation type="submission" date="2015-03" db="EMBL/GenBank/DDBJ databases">
        <title>Genome sequence of Kiloniella sp. P1-1, isolated from the gut microflora of Pacific white shrimp, Penaeus vannamei.</title>
        <authorList>
            <person name="Shao Z."/>
            <person name="Wang L."/>
            <person name="Li X."/>
        </authorList>
    </citation>
    <scope>NUCLEOTIDE SEQUENCE [LARGE SCALE GENOMIC DNA]</scope>
    <source>
        <strain evidence="11 12">P1-1</strain>
    </source>
</reference>
<comment type="subcellular location">
    <subcellularLocation>
        <location evidence="1">Cell inner membrane</location>
        <topology evidence="1">Multi-pass membrane protein</topology>
    </subcellularLocation>
    <subcellularLocation>
        <location evidence="9">Cell membrane</location>
        <topology evidence="9">Multi-pass membrane protein</topology>
    </subcellularLocation>
</comment>
<evidence type="ECO:0000256" key="1">
    <source>
        <dbReference type="ARBA" id="ARBA00004429"/>
    </source>
</evidence>